<dbReference type="GO" id="GO:0006886">
    <property type="term" value="P:intracellular protein transport"/>
    <property type="evidence" value="ECO:0007669"/>
    <property type="project" value="InterPro"/>
</dbReference>
<organism evidence="1 2">
    <name type="scientific">Pristionchus entomophagus</name>
    <dbReference type="NCBI Taxonomy" id="358040"/>
    <lineage>
        <taxon>Eukaryota</taxon>
        <taxon>Metazoa</taxon>
        <taxon>Ecdysozoa</taxon>
        <taxon>Nematoda</taxon>
        <taxon>Chromadorea</taxon>
        <taxon>Rhabditida</taxon>
        <taxon>Rhabditina</taxon>
        <taxon>Diplogasteromorpha</taxon>
        <taxon>Diplogasteroidea</taxon>
        <taxon>Neodiplogasteridae</taxon>
        <taxon>Pristionchus</taxon>
    </lineage>
</organism>
<dbReference type="Gene3D" id="2.130.10.110">
    <property type="entry name" value="Clathrin heavy-chain terminal domain"/>
    <property type="match status" value="1"/>
</dbReference>
<accession>A0AAV5T428</accession>
<evidence type="ECO:0000313" key="1">
    <source>
        <dbReference type="EMBL" id="GMS88943.1"/>
    </source>
</evidence>
<feature type="non-terminal residue" evidence="1">
    <location>
        <position position="1"/>
    </location>
</feature>
<evidence type="ECO:0000313" key="2">
    <source>
        <dbReference type="Proteomes" id="UP001432027"/>
    </source>
</evidence>
<dbReference type="InterPro" id="IPR016025">
    <property type="entry name" value="Clathrin_H-chain_N"/>
</dbReference>
<sequence length="90" mass="9718">SYSASIDSGVSSDSEPKPPHGVIAHACYVDYTLEGNRHPSNFFVLSRKNEKGGTLLVWQLGSAAGGDRHFSKNTVDVVYSPADDVPLRIQ</sequence>
<dbReference type="GO" id="GO:0030130">
    <property type="term" value="C:clathrin coat of trans-Golgi network vesicle"/>
    <property type="evidence" value="ECO:0007669"/>
    <property type="project" value="InterPro"/>
</dbReference>
<protein>
    <submittedName>
        <fullName evidence="1">Uncharacterized protein</fullName>
    </submittedName>
</protein>
<keyword evidence="2" id="KW-1185">Reference proteome</keyword>
<dbReference type="Proteomes" id="UP001432027">
    <property type="component" value="Unassembled WGS sequence"/>
</dbReference>
<name>A0AAV5T428_9BILA</name>
<gene>
    <name evidence="1" type="ORF">PENTCL1PPCAC_11118</name>
</gene>
<dbReference type="AlphaFoldDB" id="A0AAV5T428"/>
<dbReference type="GO" id="GO:0016192">
    <property type="term" value="P:vesicle-mediated transport"/>
    <property type="evidence" value="ECO:0007669"/>
    <property type="project" value="InterPro"/>
</dbReference>
<feature type="non-terminal residue" evidence="1">
    <location>
        <position position="90"/>
    </location>
</feature>
<dbReference type="SUPFAM" id="SSF50989">
    <property type="entry name" value="Clathrin heavy-chain terminal domain"/>
    <property type="match status" value="1"/>
</dbReference>
<dbReference type="GO" id="GO:0005198">
    <property type="term" value="F:structural molecule activity"/>
    <property type="evidence" value="ECO:0007669"/>
    <property type="project" value="InterPro"/>
</dbReference>
<comment type="caution">
    <text evidence="1">The sequence shown here is derived from an EMBL/GenBank/DDBJ whole genome shotgun (WGS) entry which is preliminary data.</text>
</comment>
<dbReference type="GO" id="GO:0030132">
    <property type="term" value="C:clathrin coat of coated pit"/>
    <property type="evidence" value="ECO:0007669"/>
    <property type="project" value="InterPro"/>
</dbReference>
<reference evidence="1" key="1">
    <citation type="submission" date="2023-10" db="EMBL/GenBank/DDBJ databases">
        <title>Genome assembly of Pristionchus species.</title>
        <authorList>
            <person name="Yoshida K."/>
            <person name="Sommer R.J."/>
        </authorList>
    </citation>
    <scope>NUCLEOTIDE SEQUENCE</scope>
    <source>
        <strain evidence="1">RS0144</strain>
    </source>
</reference>
<dbReference type="EMBL" id="BTSX01000003">
    <property type="protein sequence ID" value="GMS88943.1"/>
    <property type="molecule type" value="Genomic_DNA"/>
</dbReference>
<proteinExistence type="predicted"/>